<evidence type="ECO:0008006" key="4">
    <source>
        <dbReference type="Google" id="ProtNLM"/>
    </source>
</evidence>
<feature type="region of interest" description="Disordered" evidence="1">
    <location>
        <begin position="811"/>
        <end position="834"/>
    </location>
</feature>
<feature type="region of interest" description="Disordered" evidence="1">
    <location>
        <begin position="175"/>
        <end position="207"/>
    </location>
</feature>
<dbReference type="PANTHER" id="PTHR37171:SF1">
    <property type="entry name" value="SERINE_THREONINE-PROTEIN KINASE YRZF-RELATED"/>
    <property type="match status" value="1"/>
</dbReference>
<dbReference type="Gramene" id="PNW88180">
    <property type="protein sequence ID" value="PNW88180"/>
    <property type="gene ID" value="CHLRE_01g017750v5"/>
</dbReference>
<gene>
    <name evidence="2" type="ORF">CHLRE_01g017750v5</name>
</gene>
<dbReference type="InterPro" id="IPR011009">
    <property type="entry name" value="Kinase-like_dom_sf"/>
</dbReference>
<dbReference type="GeneID" id="5715147"/>
<feature type="compositionally biased region" description="Low complexity" evidence="1">
    <location>
        <begin position="462"/>
        <end position="491"/>
    </location>
</feature>
<protein>
    <recommendedName>
        <fullName evidence="4">Protein kinase domain-containing protein</fullName>
    </recommendedName>
</protein>
<reference evidence="2 3" key="1">
    <citation type="journal article" date="2007" name="Science">
        <title>The Chlamydomonas genome reveals the evolution of key animal and plant functions.</title>
        <authorList>
            <person name="Merchant S.S."/>
            <person name="Prochnik S.E."/>
            <person name="Vallon O."/>
            <person name="Harris E.H."/>
            <person name="Karpowicz S.J."/>
            <person name="Witman G.B."/>
            <person name="Terry A."/>
            <person name="Salamov A."/>
            <person name="Fritz-Laylin L.K."/>
            <person name="Marechal-Drouard L."/>
            <person name="Marshall W.F."/>
            <person name="Qu L.H."/>
            <person name="Nelson D.R."/>
            <person name="Sanderfoot A.A."/>
            <person name="Spalding M.H."/>
            <person name="Kapitonov V.V."/>
            <person name="Ren Q."/>
            <person name="Ferris P."/>
            <person name="Lindquist E."/>
            <person name="Shapiro H."/>
            <person name="Lucas S.M."/>
            <person name="Grimwood J."/>
            <person name="Schmutz J."/>
            <person name="Cardol P."/>
            <person name="Cerutti H."/>
            <person name="Chanfreau G."/>
            <person name="Chen C.L."/>
            <person name="Cognat V."/>
            <person name="Croft M.T."/>
            <person name="Dent R."/>
            <person name="Dutcher S."/>
            <person name="Fernandez E."/>
            <person name="Fukuzawa H."/>
            <person name="Gonzalez-Ballester D."/>
            <person name="Gonzalez-Halphen D."/>
            <person name="Hallmann A."/>
            <person name="Hanikenne M."/>
            <person name="Hippler M."/>
            <person name="Inwood W."/>
            <person name="Jabbari K."/>
            <person name="Kalanon M."/>
            <person name="Kuras R."/>
            <person name="Lefebvre P.A."/>
            <person name="Lemaire S.D."/>
            <person name="Lobanov A.V."/>
            <person name="Lohr M."/>
            <person name="Manuell A."/>
            <person name="Meier I."/>
            <person name="Mets L."/>
            <person name="Mittag M."/>
            <person name="Mittelmeier T."/>
            <person name="Moroney J.V."/>
            <person name="Moseley J."/>
            <person name="Napoli C."/>
            <person name="Nedelcu A.M."/>
            <person name="Niyogi K."/>
            <person name="Novoselov S.V."/>
            <person name="Paulsen I.T."/>
            <person name="Pazour G."/>
            <person name="Purton S."/>
            <person name="Ral J.P."/>
            <person name="Riano-Pachon D.M."/>
            <person name="Riekhof W."/>
            <person name="Rymarquis L."/>
            <person name="Schroda M."/>
            <person name="Stern D."/>
            <person name="Umen J."/>
            <person name="Willows R."/>
            <person name="Wilson N."/>
            <person name="Zimmer S.L."/>
            <person name="Allmer J."/>
            <person name="Balk J."/>
            <person name="Bisova K."/>
            <person name="Chen C.J."/>
            <person name="Elias M."/>
            <person name="Gendler K."/>
            <person name="Hauser C."/>
            <person name="Lamb M.R."/>
            <person name="Ledford H."/>
            <person name="Long J.C."/>
            <person name="Minagawa J."/>
            <person name="Page M.D."/>
            <person name="Pan J."/>
            <person name="Pootakham W."/>
            <person name="Roje S."/>
            <person name="Rose A."/>
            <person name="Stahlberg E."/>
            <person name="Terauchi A.M."/>
            <person name="Yang P."/>
            <person name="Ball S."/>
            <person name="Bowler C."/>
            <person name="Dieckmann C.L."/>
            <person name="Gladyshev V.N."/>
            <person name="Green P."/>
            <person name="Jorgensen R."/>
            <person name="Mayfield S."/>
            <person name="Mueller-Roeber B."/>
            <person name="Rajamani S."/>
            <person name="Sayre R.T."/>
            <person name="Brokstein P."/>
            <person name="Dubchak I."/>
            <person name="Goodstein D."/>
            <person name="Hornick L."/>
            <person name="Huang Y.W."/>
            <person name="Jhaveri J."/>
            <person name="Luo Y."/>
            <person name="Martinez D."/>
            <person name="Ngau W.C."/>
            <person name="Otillar B."/>
            <person name="Poliakov A."/>
            <person name="Porter A."/>
            <person name="Szajkowski L."/>
            <person name="Werner G."/>
            <person name="Zhou K."/>
            <person name="Grigoriev I.V."/>
            <person name="Rokhsar D.S."/>
            <person name="Grossman A.R."/>
        </authorList>
    </citation>
    <scope>NUCLEOTIDE SEQUENCE [LARGE SCALE GENOMIC DNA]</scope>
    <source>
        <strain evidence="3">CC-503</strain>
    </source>
</reference>
<accession>A0A2K3E5X3</accession>
<evidence type="ECO:0000313" key="3">
    <source>
        <dbReference type="Proteomes" id="UP000006906"/>
    </source>
</evidence>
<name>A0A2K3E5X3_CHLRE</name>
<proteinExistence type="predicted"/>
<keyword evidence="3" id="KW-1185">Reference proteome</keyword>
<dbReference type="SUPFAM" id="SSF56112">
    <property type="entry name" value="Protein kinase-like (PK-like)"/>
    <property type="match status" value="1"/>
</dbReference>
<evidence type="ECO:0000313" key="2">
    <source>
        <dbReference type="EMBL" id="PNW88180.1"/>
    </source>
</evidence>
<dbReference type="AlphaFoldDB" id="A0A2K3E5X3"/>
<dbReference type="InterPro" id="IPR052396">
    <property type="entry name" value="Meiotic_Drive_Suppr_Kinase"/>
</dbReference>
<feature type="compositionally biased region" description="Gly residues" evidence="1">
    <location>
        <begin position="616"/>
        <end position="651"/>
    </location>
</feature>
<feature type="compositionally biased region" description="Low complexity" evidence="1">
    <location>
        <begin position="656"/>
        <end position="679"/>
    </location>
</feature>
<organism evidence="2 3">
    <name type="scientific">Chlamydomonas reinhardtii</name>
    <name type="common">Chlamydomonas smithii</name>
    <dbReference type="NCBI Taxonomy" id="3055"/>
    <lineage>
        <taxon>Eukaryota</taxon>
        <taxon>Viridiplantae</taxon>
        <taxon>Chlorophyta</taxon>
        <taxon>core chlorophytes</taxon>
        <taxon>Chlorophyceae</taxon>
        <taxon>CS clade</taxon>
        <taxon>Chlamydomonadales</taxon>
        <taxon>Chlamydomonadaceae</taxon>
        <taxon>Chlamydomonas</taxon>
    </lineage>
</organism>
<feature type="region of interest" description="Disordered" evidence="1">
    <location>
        <begin position="589"/>
        <end position="683"/>
    </location>
</feature>
<dbReference type="KEGG" id="cre:CHLRE_01g017750v5"/>
<dbReference type="ExpressionAtlas" id="A0A2K3E5X3">
    <property type="expression patterns" value="baseline"/>
</dbReference>
<evidence type="ECO:0000256" key="1">
    <source>
        <dbReference type="SAM" id="MobiDB-lite"/>
    </source>
</evidence>
<feature type="compositionally biased region" description="Gly residues" evidence="1">
    <location>
        <begin position="522"/>
        <end position="534"/>
    </location>
</feature>
<dbReference type="Proteomes" id="UP000006906">
    <property type="component" value="Chromosome 1"/>
</dbReference>
<dbReference type="EMBL" id="CM008962">
    <property type="protein sequence ID" value="PNW88180.1"/>
    <property type="molecule type" value="Genomic_DNA"/>
</dbReference>
<feature type="compositionally biased region" description="Acidic residues" evidence="1">
    <location>
        <begin position="821"/>
        <end position="831"/>
    </location>
</feature>
<sequence>MEQADTNLISGLANEFNLDTAWELRAVTAFTKAASAEIRAYIRGHPHKNKQVDLLNELMQASAAGLGVGSAAGTGAAAGQGTAQAGDAVEAAGLGMGSAAGAGVRPTVFLRSPLPDAALPSRFDKPSRSLKIDHAEPVDCKTWEHVAPQERIPALFGRLAAACGSHATASGFQAMGGAGHGTSSTEGGGGGGGGGGSSSSSNSGGGGSSFDAEVLTLIMHADDIFCSADGEPIRVLLQQQGPPEVLINEAVACFGTRPLLKVLTILVNGLLERLRGGASADRTAAAAAVGSGAAAKPAPAGITPGVEPAAGSDAAAVPAARTGRVSSVYWGAEMSLEKIREVASSQEGLEWLVQGGGGSLRPDMPLIVVISDDDATWQQCRSFVEMKAPALMLEGRTPRSLVDLWLSGDTRVRAILAQVNEYMDHLGVRYAIVSCHYAMWAVRRTCSPPPPQVLLENQTEPQPRQQQQQQQQQQQAPSVGPAAAAVVRARSTGVTTRSASAAAARALAAGAGGGGCSGSGPDGMGGVGGSGSVAGTGSSSRERGRARDGVLHLAGPFLAPTEHTDQQPAVTAAAATLYTMLLSLPEVPDPPAAGLARRRSRSAPPGQPDAGPSRSSGGGDGGGAVGRGGQPGGAAAGGAGHTEGQAVGGAGLAAHGSRAATSPPAGAARRAAAGGEAEAQPSMLQHWDEQGAARLALAPASPSEARGGDGASLAPVTGSSAHHWRRRACCLRQPPPLPPLLIEADPEVLHVGYAGLACTGRVNGEEAVLKILDSDEHGVAAFEAECSAYRALAALQGDVLPRLLAAGRLGDLAPPPPLSGGEEEEEWEPPPDGDVRFIATSRVRGLTLRQAAEQWGYIQPTAAAAAVHALKVLHAADIRAAGGGSGGRFLHGDIRLSNFMLLLPAAEAAVGPRCVVIDLGLSRLDGTEAEQQAEVRQLEQRLQCGSG</sequence>
<feature type="region of interest" description="Disordered" evidence="1">
    <location>
        <begin position="522"/>
        <end position="546"/>
    </location>
</feature>
<feature type="compositionally biased region" description="Low complexity" evidence="1">
    <location>
        <begin position="602"/>
        <end position="615"/>
    </location>
</feature>
<dbReference type="PANTHER" id="PTHR37171">
    <property type="entry name" value="SERINE/THREONINE-PROTEIN KINASE YRZF-RELATED"/>
    <property type="match status" value="1"/>
</dbReference>
<feature type="region of interest" description="Disordered" evidence="1">
    <location>
        <begin position="451"/>
        <end position="491"/>
    </location>
</feature>
<feature type="region of interest" description="Disordered" evidence="1">
    <location>
        <begin position="699"/>
        <end position="718"/>
    </location>
</feature>
<dbReference type="InParanoid" id="A0A2K3E5X3"/>
<dbReference type="RefSeq" id="XP_042928338.1">
    <property type="nucleotide sequence ID" value="XM_043058423.1"/>
</dbReference>